<dbReference type="SMART" id="SM00823">
    <property type="entry name" value="PKS_PP"/>
    <property type="match status" value="1"/>
</dbReference>
<dbReference type="eggNOG" id="COG1020">
    <property type="taxonomic scope" value="Bacteria"/>
</dbReference>
<dbReference type="CDD" id="cd05930">
    <property type="entry name" value="A_NRPS"/>
    <property type="match status" value="1"/>
</dbReference>
<keyword evidence="6" id="KW-1185">Reference proteome</keyword>
<name>A0A017SVS2_9BACT</name>
<dbReference type="InterPro" id="IPR020806">
    <property type="entry name" value="PKS_PP-bd"/>
</dbReference>
<accession>A0A017SVS2</accession>
<dbReference type="PANTHER" id="PTHR45527">
    <property type="entry name" value="NONRIBOSOMAL PEPTIDE SYNTHETASE"/>
    <property type="match status" value="1"/>
</dbReference>
<evidence type="ECO:0000256" key="3">
    <source>
        <dbReference type="ARBA" id="ARBA00022553"/>
    </source>
</evidence>
<dbReference type="InterPro" id="IPR023213">
    <property type="entry name" value="CAT-like_dom_sf"/>
</dbReference>
<dbReference type="InterPro" id="IPR009081">
    <property type="entry name" value="PP-bd_ACP"/>
</dbReference>
<dbReference type="FunFam" id="3.30.559.10:FF:000012">
    <property type="entry name" value="Non-ribosomal peptide synthetase"/>
    <property type="match status" value="1"/>
</dbReference>
<organism evidence="5 6">
    <name type="scientific">Chondromyces apiculatus DSM 436</name>
    <dbReference type="NCBI Taxonomy" id="1192034"/>
    <lineage>
        <taxon>Bacteria</taxon>
        <taxon>Pseudomonadati</taxon>
        <taxon>Myxococcota</taxon>
        <taxon>Polyangia</taxon>
        <taxon>Polyangiales</taxon>
        <taxon>Polyangiaceae</taxon>
        <taxon>Chondromyces</taxon>
    </lineage>
</organism>
<dbReference type="GO" id="GO:0016874">
    <property type="term" value="F:ligase activity"/>
    <property type="evidence" value="ECO:0007669"/>
    <property type="project" value="UniProtKB-KW"/>
</dbReference>
<dbReference type="PROSITE" id="PS00455">
    <property type="entry name" value="AMP_BINDING"/>
    <property type="match status" value="1"/>
</dbReference>
<dbReference type="Gene3D" id="1.10.1200.10">
    <property type="entry name" value="ACP-like"/>
    <property type="match status" value="1"/>
</dbReference>
<dbReference type="NCBIfam" id="TIGR01733">
    <property type="entry name" value="AA-adenyl-dom"/>
    <property type="match status" value="1"/>
</dbReference>
<dbReference type="SMART" id="SM00824">
    <property type="entry name" value="PKS_TE"/>
    <property type="match status" value="1"/>
</dbReference>
<dbReference type="InterPro" id="IPR020845">
    <property type="entry name" value="AMP-binding_CS"/>
</dbReference>
<evidence type="ECO:0000256" key="1">
    <source>
        <dbReference type="ARBA" id="ARBA00001957"/>
    </source>
</evidence>
<comment type="cofactor">
    <cofactor evidence="1">
        <name>pantetheine 4'-phosphate</name>
        <dbReference type="ChEBI" id="CHEBI:47942"/>
    </cofactor>
</comment>
<dbReference type="Gene3D" id="3.30.559.10">
    <property type="entry name" value="Chloramphenicol acetyltransferase-like domain"/>
    <property type="match status" value="1"/>
</dbReference>
<proteinExistence type="predicted"/>
<dbReference type="Pfam" id="PF00501">
    <property type="entry name" value="AMP-binding"/>
    <property type="match status" value="1"/>
</dbReference>
<feature type="domain" description="Carrier" evidence="4">
    <location>
        <begin position="1041"/>
        <end position="1116"/>
    </location>
</feature>
<dbReference type="InterPro" id="IPR029058">
    <property type="entry name" value="AB_hydrolase_fold"/>
</dbReference>
<dbReference type="CDD" id="cd19531">
    <property type="entry name" value="LCL_NRPS-like"/>
    <property type="match status" value="1"/>
</dbReference>
<dbReference type="InterPro" id="IPR025110">
    <property type="entry name" value="AMP-bd_C"/>
</dbReference>
<dbReference type="InterPro" id="IPR000873">
    <property type="entry name" value="AMP-dep_synth/lig_dom"/>
</dbReference>
<dbReference type="InterPro" id="IPR044894">
    <property type="entry name" value="TubC_N_sf"/>
</dbReference>
<dbReference type="PROSITE" id="PS50075">
    <property type="entry name" value="CARRIER"/>
    <property type="match status" value="1"/>
</dbReference>
<protein>
    <submittedName>
        <fullName evidence="5">Long-chain-fatty-acid--CoA ligase</fullName>
    </submittedName>
</protein>
<dbReference type="Pfam" id="PF00975">
    <property type="entry name" value="Thioesterase"/>
    <property type="match status" value="1"/>
</dbReference>
<dbReference type="InterPro" id="IPR042099">
    <property type="entry name" value="ANL_N_sf"/>
</dbReference>
<dbReference type="InterPro" id="IPR041464">
    <property type="entry name" value="TubC_N"/>
</dbReference>
<dbReference type="InterPro" id="IPR001242">
    <property type="entry name" value="Condensation_dom"/>
</dbReference>
<dbReference type="InterPro" id="IPR045851">
    <property type="entry name" value="AMP-bd_C_sf"/>
</dbReference>
<dbReference type="Pfam" id="PF00550">
    <property type="entry name" value="PP-binding"/>
    <property type="match status" value="1"/>
</dbReference>
<keyword evidence="5" id="KW-0436">Ligase</keyword>
<dbReference type="EMBL" id="ASRX01000091">
    <property type="protein sequence ID" value="EYF01034.1"/>
    <property type="molecule type" value="Genomic_DNA"/>
</dbReference>
<dbReference type="Pfam" id="PF13193">
    <property type="entry name" value="AMP-binding_C"/>
    <property type="match status" value="1"/>
</dbReference>
<dbReference type="Gene3D" id="3.30.300.30">
    <property type="match status" value="1"/>
</dbReference>
<keyword evidence="2" id="KW-0596">Phosphopantetheine</keyword>
<dbReference type="Proteomes" id="UP000019678">
    <property type="component" value="Unassembled WGS sequence"/>
</dbReference>
<dbReference type="Gene3D" id="3.40.50.12780">
    <property type="entry name" value="N-terminal domain of ligase-like"/>
    <property type="match status" value="1"/>
</dbReference>
<dbReference type="Gene3D" id="1.10.10.1830">
    <property type="entry name" value="Non-ribosomal peptide synthase, adenylation domain"/>
    <property type="match status" value="1"/>
</dbReference>
<dbReference type="GO" id="GO:0031177">
    <property type="term" value="F:phosphopantetheine binding"/>
    <property type="evidence" value="ECO:0007669"/>
    <property type="project" value="InterPro"/>
</dbReference>
<evidence type="ECO:0000313" key="5">
    <source>
        <dbReference type="EMBL" id="EYF01034.1"/>
    </source>
</evidence>
<dbReference type="InterPro" id="IPR036736">
    <property type="entry name" value="ACP-like_sf"/>
</dbReference>
<dbReference type="GO" id="GO:0043041">
    <property type="term" value="P:amino acid activation for nonribosomal peptide biosynthetic process"/>
    <property type="evidence" value="ECO:0007669"/>
    <property type="project" value="TreeGrafter"/>
</dbReference>
<evidence type="ECO:0000313" key="6">
    <source>
        <dbReference type="Proteomes" id="UP000019678"/>
    </source>
</evidence>
<dbReference type="SUPFAM" id="SSF47336">
    <property type="entry name" value="ACP-like"/>
    <property type="match status" value="1"/>
</dbReference>
<evidence type="ECO:0000256" key="2">
    <source>
        <dbReference type="ARBA" id="ARBA00022450"/>
    </source>
</evidence>
<dbReference type="SUPFAM" id="SSF53474">
    <property type="entry name" value="alpha/beta-Hydrolases"/>
    <property type="match status" value="1"/>
</dbReference>
<dbReference type="Gene3D" id="3.30.559.30">
    <property type="entry name" value="Nonribosomal peptide synthetase, condensation domain"/>
    <property type="match status" value="1"/>
</dbReference>
<reference evidence="5 6" key="1">
    <citation type="submission" date="2013-05" db="EMBL/GenBank/DDBJ databases">
        <title>Genome assembly of Chondromyces apiculatus DSM 436.</title>
        <authorList>
            <person name="Sharma G."/>
            <person name="Khatri I."/>
            <person name="Kaur C."/>
            <person name="Mayilraj S."/>
            <person name="Subramanian S."/>
        </authorList>
    </citation>
    <scope>NUCLEOTIDE SEQUENCE [LARGE SCALE GENOMIC DNA]</scope>
    <source>
        <strain evidence="5 6">DSM 436</strain>
    </source>
</reference>
<dbReference type="Gene3D" id="3.40.50.1820">
    <property type="entry name" value="alpha/beta hydrolase"/>
    <property type="match status" value="1"/>
</dbReference>
<dbReference type="Pfam" id="PF18563">
    <property type="entry name" value="TubC_N"/>
    <property type="match status" value="1"/>
</dbReference>
<dbReference type="Pfam" id="PF00668">
    <property type="entry name" value="Condensation"/>
    <property type="match status" value="1"/>
</dbReference>
<evidence type="ECO:0000259" key="4">
    <source>
        <dbReference type="PROSITE" id="PS50075"/>
    </source>
</evidence>
<dbReference type="STRING" id="1192034.CAP_8747"/>
<dbReference type="InterPro" id="IPR001031">
    <property type="entry name" value="Thioesterase"/>
</dbReference>
<keyword evidence="3" id="KW-0597">Phosphoprotein</keyword>
<dbReference type="SUPFAM" id="SSF56801">
    <property type="entry name" value="Acetyl-CoA synthetase-like"/>
    <property type="match status" value="1"/>
</dbReference>
<sequence>MSTLREFLSALDQHGVRLWEDGEQLRCKAPQGVLTPALVKELSARKAEVLAFLREAGRRNEGAPEAGTLLPRAPSRERMPLSFAQQRLWFLDQLGSGATYNMPGRLKLHGPLDTGALERALQEIVARHEALRTTFQATGGDVFQVVGAAVPVPLSVIALQGLAPEAQRDEVARLMREEARRPFDLSRDSMLRASLLRLAEDEHLLLFTVHHIVSDAWSVTVFTRELLALHDAFARGAPSPLPPLPRQYGDFAAWQRSLDVGSSLAFWKRTLHRPLPLLELPLDAQPPAEQDHRGGQLTARLSTEVTTALRALARQEESTPFMVMLAAFQVLFHLLTGQDDIILGTPSIGRTQPETEGMIGLFINVLALRTDLSGNPPFRELLRRVRKVTLDAFAHQDAPFEKVVELIQPERRPGRDPVFEVMLNYVNTKDEVTPSSQLAISVPENEAPDALRALTLYVYEGKDALSLELVYQRALFRAERMECLLDQLIGLLAQVVASPEQRIGAYSLVTEASRAVLPDMGVELDAPPQVPIAEQLREWARKTPEQTAVEWAGERYSYAELWRAATQVARGLLGEGLRKGDAVAVYGARSFGMVASLFGVLLSGGLMLPVAENLPRLRREAMLRVGEAKFILDVGTGAAPEDRWSSDGRRVIGVDARSGAIGCAVDEARPLPEVSADDPAYILFTSGTTGDPKGILGVHRGVAHFLAWQRATFGVGPSDRCAQYAGLSFELVLRDVFLAPTSGATLCLPARDLELDGAGFLGWLVRERITLMHPVPSLALAWLQHAPEGYTCRTLRWTLFAGEPLTDTLVQQWRRFFLETSVANFYGPSETTMAKCWYLVPELPTPGIQPVGRPMPQTQALVLSAEGKRCGIGESGQIVIRTPFRTLGYLNPSQNERRFLPNPERDDPRDLLYYTGDRGRYRPDGALDILGRVDNEIKINGVRVQPEEIKALLDQHPAVSGSVVVVASHQAEKRLVAYVVPEKGHGMDAKELRHYLAQRLPAALIPAAFVSLEAIPVTTNGKVDHRALPAPAPIRAEGFAVPRNELERRMVQLWQELLGVHAVGIRDNFFEIGGHSLIAVHLMARIQQAYGQHLPLSALFAHPTIETLAARLTGTDEGAPWSPLVPIQPKGGRLPFFCVPGLGGNVLYLHRLAHALGPEQPFYGLQSVGMDGRATPHATLEEMAAAYLQAIKQVQPSGPYHLGGHSFGGQVAFEMAQQLRRAGEEVALLALFDSGPPFAADEDKPTADQAGVLGEMAAILGFMAGKEMRLAPEALRPLPAEERLIRFKQMMEAAGVLPTNTDMQQVRGWLSVFESNYRMTYTPRDPLPVRTVYFCAREQPAEVRAQRLQGWLRLLPMDVVDLGGSHSTIMNGPPVTSLAERLTALLQEASA</sequence>
<dbReference type="FunFam" id="1.10.1200.10:FF:000005">
    <property type="entry name" value="Nonribosomal peptide synthetase 1"/>
    <property type="match status" value="1"/>
</dbReference>
<dbReference type="InterPro" id="IPR010071">
    <property type="entry name" value="AA_adenyl_dom"/>
</dbReference>
<dbReference type="InterPro" id="IPR020802">
    <property type="entry name" value="TesA-like"/>
</dbReference>
<dbReference type="SUPFAM" id="SSF52777">
    <property type="entry name" value="CoA-dependent acyltransferases"/>
    <property type="match status" value="2"/>
</dbReference>
<comment type="caution">
    <text evidence="5">The sequence shown here is derived from an EMBL/GenBank/DDBJ whole genome shotgun (WGS) entry which is preliminary data.</text>
</comment>
<dbReference type="GO" id="GO:0005829">
    <property type="term" value="C:cytosol"/>
    <property type="evidence" value="ECO:0007669"/>
    <property type="project" value="TreeGrafter"/>
</dbReference>
<dbReference type="OrthoDB" id="9757540at2"/>
<dbReference type="PANTHER" id="PTHR45527:SF1">
    <property type="entry name" value="FATTY ACID SYNTHASE"/>
    <property type="match status" value="1"/>
</dbReference>
<dbReference type="GO" id="GO:0044550">
    <property type="term" value="P:secondary metabolite biosynthetic process"/>
    <property type="evidence" value="ECO:0007669"/>
    <property type="project" value="TreeGrafter"/>
</dbReference>
<gene>
    <name evidence="5" type="ORF">CAP_8747</name>
</gene>